<dbReference type="InterPro" id="IPR001680">
    <property type="entry name" value="WD40_rpt"/>
</dbReference>
<accession>A0ABR4MXA6</accession>
<dbReference type="InterPro" id="IPR056456">
    <property type="entry name" value="Beta-prop_IFT80_2nd"/>
</dbReference>
<sequence>MRLKIHQDAVSKHTDIVTSVGWTSNNELYSVGDDKKIHRWSGEGEFLGVLATFEPTQPKSGAKDDTQHSTYVTDIHWFPAAPGKGQSVSDVYAVGATDGKFYICSKGGRIEKAVEAHKGALLSLRWNYEGTAISTVTDHISNIDMNDTLARSNQTKAGEDGQVKIWSRSGMLRSSLVQTGYPIYSSVWSPNNDQILLTNGRNLIIKPLQPSNKPTQATHDGLILKVDWNLVNNLIVSASEDRKYKVWDTFGRQMYSSAPHDHPITAIAWNPSGEMGKNTRCSRAELGGAEAESAYWIQWSYAMEKPASGSIFGIAWTPDGTQIACAGGSGAVTFAHLVNKRYEWKNYEVTVLDDHKIVVHDVVQGSKENLELRDRVIKASLGFGHLVVATAFQCYVYSERNWNTPVIIDLSNNGRVTCLQQCSDYFVLVDNFVGIQIYTYEARLISQPKYPGFRPEFITPQNISLSSDALAVKDHTDEKGMSPSIYIFDVASGRQIGDGAIKHSQEVLEIALNQSASAAGRQIVILDKNRDLHIARILKPQLKKLGSMVETFAWNDETDMLFAIADGKFTIWYYPNAVFVDEDIAPLTRVERDARFGVQFVVSALDRMLQEFARKKQWEQAIRLCRHVKMRELWACLAAMSLFGQDLNTAEVAYAAIEEVHKVQYVTYIRDIPTPEGRAAELALMRHQPREAESILLAANLVYRAIRMWINLFNWDRALELALKYKTHVDTVLYFREKYLRALGRAENNKRFLQYAQGVPVDWEKIKAKIAMEESTEKTRIPKPAR</sequence>
<evidence type="ECO:0000313" key="8">
    <source>
        <dbReference type="Proteomes" id="UP001527925"/>
    </source>
</evidence>
<evidence type="ECO:0000256" key="3">
    <source>
        <dbReference type="ARBA" id="ARBA00023273"/>
    </source>
</evidence>
<dbReference type="PANTHER" id="PTHR24098:SF0">
    <property type="entry name" value="OUTER SEGMENT 5"/>
    <property type="match status" value="1"/>
</dbReference>
<evidence type="ECO:0008006" key="9">
    <source>
        <dbReference type="Google" id="ProtNLM"/>
    </source>
</evidence>
<keyword evidence="2" id="KW-0969">Cilium</keyword>
<feature type="repeat" description="WD" evidence="4">
    <location>
        <begin position="216"/>
        <end position="248"/>
    </location>
</feature>
<protein>
    <recommendedName>
        <fullName evidence="9">Intraflagellar transport protein 80</fullName>
    </recommendedName>
</protein>
<evidence type="ECO:0000259" key="5">
    <source>
        <dbReference type="Pfam" id="PF23335"/>
    </source>
</evidence>
<dbReference type="Proteomes" id="UP001527925">
    <property type="component" value="Unassembled WGS sequence"/>
</dbReference>
<evidence type="ECO:0000256" key="4">
    <source>
        <dbReference type="PROSITE-ProRule" id="PRU00221"/>
    </source>
</evidence>
<dbReference type="Pfam" id="PF23387">
    <property type="entry name" value="TPR_IFT80_172"/>
    <property type="match status" value="1"/>
</dbReference>
<keyword evidence="3" id="KW-0966">Cell projection</keyword>
<dbReference type="SUPFAM" id="SSF50978">
    <property type="entry name" value="WD40 repeat-like"/>
    <property type="match status" value="1"/>
</dbReference>
<name>A0ABR4MXA6_9FUNG</name>
<evidence type="ECO:0000256" key="1">
    <source>
        <dbReference type="ARBA" id="ARBA00004138"/>
    </source>
</evidence>
<proteinExistence type="predicted"/>
<organism evidence="7 8">
    <name type="scientific">Polyrhizophydium stewartii</name>
    <dbReference type="NCBI Taxonomy" id="2732419"/>
    <lineage>
        <taxon>Eukaryota</taxon>
        <taxon>Fungi</taxon>
        <taxon>Fungi incertae sedis</taxon>
        <taxon>Chytridiomycota</taxon>
        <taxon>Chytridiomycota incertae sedis</taxon>
        <taxon>Chytridiomycetes</taxon>
        <taxon>Rhizophydiales</taxon>
        <taxon>Rhizophydiales incertae sedis</taxon>
        <taxon>Polyrhizophydium</taxon>
    </lineage>
</organism>
<dbReference type="SUPFAM" id="SSF82171">
    <property type="entry name" value="DPP6 N-terminal domain-like"/>
    <property type="match status" value="1"/>
</dbReference>
<feature type="domain" description="IFT80/172/WDR35 TPR" evidence="6">
    <location>
        <begin position="633"/>
        <end position="778"/>
    </location>
</feature>
<evidence type="ECO:0000313" key="7">
    <source>
        <dbReference type="EMBL" id="KAL2911875.1"/>
    </source>
</evidence>
<keyword evidence="8" id="KW-1185">Reference proteome</keyword>
<comment type="caution">
    <text evidence="7">The sequence shown here is derived from an EMBL/GenBank/DDBJ whole genome shotgun (WGS) entry which is preliminary data.</text>
</comment>
<dbReference type="SMART" id="SM00320">
    <property type="entry name" value="WD40"/>
    <property type="match status" value="4"/>
</dbReference>
<dbReference type="EMBL" id="JADGIZ020000085">
    <property type="protein sequence ID" value="KAL2911875.1"/>
    <property type="molecule type" value="Genomic_DNA"/>
</dbReference>
<dbReference type="Pfam" id="PF00400">
    <property type="entry name" value="WD40"/>
    <property type="match status" value="1"/>
</dbReference>
<reference evidence="7 8" key="1">
    <citation type="submission" date="2023-09" db="EMBL/GenBank/DDBJ databases">
        <title>Pangenome analysis of Batrachochytrium dendrobatidis and related Chytrids.</title>
        <authorList>
            <person name="Yacoub M.N."/>
            <person name="Stajich J.E."/>
            <person name="James T.Y."/>
        </authorList>
    </citation>
    <scope>NUCLEOTIDE SEQUENCE [LARGE SCALE GENOMIC DNA]</scope>
    <source>
        <strain evidence="7 8">JEL0888</strain>
    </source>
</reference>
<dbReference type="InterPro" id="IPR036322">
    <property type="entry name" value="WD40_repeat_dom_sf"/>
</dbReference>
<dbReference type="PANTHER" id="PTHR24098">
    <property type="entry name" value="OUTER SEGMENT 5"/>
    <property type="match status" value="1"/>
</dbReference>
<dbReference type="Gene3D" id="1.25.40.470">
    <property type="match status" value="1"/>
</dbReference>
<gene>
    <name evidence="7" type="ORF">HK105_208658</name>
</gene>
<evidence type="ECO:0000259" key="6">
    <source>
        <dbReference type="Pfam" id="PF23387"/>
    </source>
</evidence>
<feature type="domain" description="IFT80 second beta-propeller" evidence="5">
    <location>
        <begin position="340"/>
        <end position="597"/>
    </location>
</feature>
<keyword evidence="4" id="KW-0853">WD repeat</keyword>
<dbReference type="Pfam" id="PF23335">
    <property type="entry name" value="Beta-prop_IFT80_2nd"/>
    <property type="match status" value="1"/>
</dbReference>
<dbReference type="PROSITE" id="PS50082">
    <property type="entry name" value="WD_REPEATS_2"/>
    <property type="match status" value="1"/>
</dbReference>
<evidence type="ECO:0000256" key="2">
    <source>
        <dbReference type="ARBA" id="ARBA00023069"/>
    </source>
</evidence>
<dbReference type="Gene3D" id="2.130.10.10">
    <property type="entry name" value="YVTN repeat-like/Quinoprotein amine dehydrogenase"/>
    <property type="match status" value="2"/>
</dbReference>
<dbReference type="PROSITE" id="PS50294">
    <property type="entry name" value="WD_REPEATS_REGION"/>
    <property type="match status" value="1"/>
</dbReference>
<comment type="subcellular location">
    <subcellularLocation>
        <location evidence="1">Cell projection</location>
        <location evidence="1">Cilium</location>
    </subcellularLocation>
</comment>
<dbReference type="InterPro" id="IPR015943">
    <property type="entry name" value="WD40/YVTN_repeat-like_dom_sf"/>
</dbReference>
<dbReference type="InterPro" id="IPR056157">
    <property type="entry name" value="TPR_IFT80_172_dom"/>
</dbReference>